<dbReference type="EMBL" id="BBIO01000042">
    <property type="protein sequence ID" value="GAK46883.1"/>
    <property type="molecule type" value="Genomic_DNA"/>
</dbReference>
<dbReference type="Proteomes" id="UP000028702">
    <property type="component" value="Unassembled WGS sequence"/>
</dbReference>
<gene>
    <name evidence="1" type="ORF">M2A_3382</name>
</gene>
<reference evidence="1 2" key="1">
    <citation type="submission" date="2014-07" db="EMBL/GenBank/DDBJ databases">
        <title>Tepidicaulis marinum gen. nov., sp. nov., a novel marine bacterium denitrifying nitrate to nitrous oxide strictly under microaerobic conditions.</title>
        <authorList>
            <person name="Takeuchi M."/>
            <person name="Yamagishi T."/>
            <person name="Kamagata Y."/>
            <person name="Oshima K."/>
            <person name="Hattori M."/>
            <person name="Katayama T."/>
            <person name="Hanada S."/>
            <person name="Tamaki H."/>
            <person name="Marumo K."/>
            <person name="Maeda H."/>
            <person name="Nedachi M."/>
            <person name="Iwasaki W."/>
            <person name="Suwa Y."/>
            <person name="Sakata S."/>
        </authorList>
    </citation>
    <scope>NUCLEOTIDE SEQUENCE [LARGE SCALE GENOMIC DNA]</scope>
    <source>
        <strain evidence="1 2">MA2</strain>
    </source>
</reference>
<dbReference type="eggNOG" id="COG4733">
    <property type="taxonomic scope" value="Bacteria"/>
</dbReference>
<dbReference type="InterPro" id="IPR044000">
    <property type="entry name" value="Phage_tube_2"/>
</dbReference>
<sequence length="423" mass="44545">MPKARAYGADATLKACREASYGVAPLTGYQSLDFKSTDLSSAQPLGDDPLLGRGRNAQDPYRGLITDEGQLDIPLDLRGAGFWLTGLFGDPVTTPTNASGSIVFAVNPTAGDTITLNGTVWTFVSGTAGAQETQIQGTATQTVDQLVSDLNASADTEIAKCTYSRPTSTQTLVVVFDVVGPTGNSFTISASAAAASAATLTGGGYAHVWESGADDIPSYTIEVGHPKLTTPVFFRHLGTVMESLNFEMGQEGPANARLQLVAQGEERFSATVDANPTAFALRRFSQGRGFIRRGGAALAGVTGGSLTFSNNLERVRVIREDGKIEAADPTFASAEGSMSVRFDGATLVAEAANGDPVALEYGFTFPEGYALRFELPRVFLPKPKYAVSGPGGVEASFDWRAAYDDSEGTMLRAHLLNDVTSYT</sequence>
<evidence type="ECO:0000313" key="1">
    <source>
        <dbReference type="EMBL" id="GAK46883.1"/>
    </source>
</evidence>
<keyword evidence="2" id="KW-1185">Reference proteome</keyword>
<dbReference type="AlphaFoldDB" id="A0A081BFR5"/>
<name>A0A081BFR5_9HYPH</name>
<proteinExistence type="predicted"/>
<accession>A0A081BFR5</accession>
<dbReference type="STRING" id="1333998.M2A_3382"/>
<dbReference type="RefSeq" id="WP_045449915.1">
    <property type="nucleotide sequence ID" value="NZ_BBIO01000042.1"/>
</dbReference>
<protein>
    <submittedName>
        <fullName evidence="1">Conserved protein</fullName>
    </submittedName>
</protein>
<evidence type="ECO:0000313" key="2">
    <source>
        <dbReference type="Proteomes" id="UP000028702"/>
    </source>
</evidence>
<dbReference type="Pfam" id="PF18906">
    <property type="entry name" value="Phage_tube_2"/>
    <property type="match status" value="1"/>
</dbReference>
<comment type="caution">
    <text evidence="1">The sequence shown here is derived from an EMBL/GenBank/DDBJ whole genome shotgun (WGS) entry which is preliminary data.</text>
</comment>
<organism evidence="1 2">
    <name type="scientific">Tepidicaulis marinus</name>
    <dbReference type="NCBI Taxonomy" id="1333998"/>
    <lineage>
        <taxon>Bacteria</taxon>
        <taxon>Pseudomonadati</taxon>
        <taxon>Pseudomonadota</taxon>
        <taxon>Alphaproteobacteria</taxon>
        <taxon>Hyphomicrobiales</taxon>
        <taxon>Parvibaculaceae</taxon>
        <taxon>Tepidicaulis</taxon>
    </lineage>
</organism>